<evidence type="ECO:0000313" key="1">
    <source>
        <dbReference type="EMBL" id="SQB99089.1"/>
    </source>
</evidence>
<reference evidence="1 2" key="1">
    <citation type="submission" date="2018-06" db="EMBL/GenBank/DDBJ databases">
        <authorList>
            <consortium name="Pathogen Informatics"/>
            <person name="Doyle S."/>
        </authorList>
    </citation>
    <scope>NUCLEOTIDE SEQUENCE [LARGE SCALE GENOMIC DNA]</scope>
    <source>
        <strain evidence="1 2">NCTC13102</strain>
    </source>
</reference>
<accession>A0A2X3DI33</accession>
<evidence type="ECO:0000313" key="2">
    <source>
        <dbReference type="Proteomes" id="UP000250166"/>
    </source>
</evidence>
<organism evidence="1 2">
    <name type="scientific">Helicobacter fennelliae</name>
    <dbReference type="NCBI Taxonomy" id="215"/>
    <lineage>
        <taxon>Bacteria</taxon>
        <taxon>Pseudomonadati</taxon>
        <taxon>Campylobacterota</taxon>
        <taxon>Epsilonproteobacteria</taxon>
        <taxon>Campylobacterales</taxon>
        <taxon>Helicobacteraceae</taxon>
        <taxon>Helicobacter</taxon>
    </lineage>
</organism>
<sequence>MEDYEKSTACHSLAPKIQNKAQSSAQTYGLDSSSLDSTFLDSSVLDSHHAISHTTSQQNTQITQTTQTTNIAYNEAPLNPINKELLSNKELPNKELPHSFYKISSKILHSDDFRKECDRFIDKLEKKQKIILALKEKHNAFLVFRIYSMLNKKHHTRSISLSKSVGFAQSSMRESQMRLRFLRGRFC</sequence>
<dbReference type="AlphaFoldDB" id="A0A2X3DI33"/>
<dbReference type="RefSeq" id="WP_023948557.1">
    <property type="nucleotide sequence ID" value="NZ_JAERIV010000002.1"/>
</dbReference>
<protein>
    <submittedName>
        <fullName evidence="1">Uncharacterized protein</fullName>
    </submittedName>
</protein>
<dbReference type="EMBL" id="UAWL01000006">
    <property type="protein sequence ID" value="SQB99089.1"/>
    <property type="molecule type" value="Genomic_DNA"/>
</dbReference>
<gene>
    <name evidence="1" type="ORF">NCTC13102_01563</name>
</gene>
<dbReference type="Proteomes" id="UP000250166">
    <property type="component" value="Unassembled WGS sequence"/>
</dbReference>
<proteinExistence type="predicted"/>
<name>A0A2X3DI33_9HELI</name>